<dbReference type="Pfam" id="PF18856">
    <property type="entry name" value="baeRF_family12"/>
    <property type="match status" value="1"/>
</dbReference>
<evidence type="ECO:0000313" key="2">
    <source>
        <dbReference type="EMBL" id="BBF69886.1"/>
    </source>
</evidence>
<evidence type="ECO:0000256" key="1">
    <source>
        <dbReference type="SAM" id="MobiDB-lite"/>
    </source>
</evidence>
<dbReference type="InterPro" id="IPR041374">
    <property type="entry name" value="BaeRF_family12"/>
</dbReference>
<accession>A0ABM7G1I9</accession>
<evidence type="ECO:0000313" key="3">
    <source>
        <dbReference type="Proteomes" id="UP001059971"/>
    </source>
</evidence>
<dbReference type="EMBL" id="AP018817">
    <property type="protein sequence ID" value="BBF69886.1"/>
    <property type="molecule type" value="Genomic_DNA"/>
</dbReference>
<gene>
    <name evidence="2" type="ORF">SBA_ch1_20860</name>
</gene>
<evidence type="ECO:0008006" key="4">
    <source>
        <dbReference type="Google" id="ProtNLM"/>
    </source>
</evidence>
<keyword evidence="3" id="KW-1185">Reference proteome</keyword>
<name>A0ABM7G1I9_9SPHN</name>
<feature type="region of interest" description="Disordered" evidence="1">
    <location>
        <begin position="67"/>
        <end position="99"/>
    </location>
</feature>
<proteinExistence type="predicted"/>
<protein>
    <recommendedName>
        <fullName evidence="4">Host attachment protein</fullName>
    </recommendedName>
</protein>
<dbReference type="Proteomes" id="UP001059971">
    <property type="component" value="Chromosome 1"/>
</dbReference>
<feature type="compositionally biased region" description="Polar residues" evidence="1">
    <location>
        <begin position="86"/>
        <end position="99"/>
    </location>
</feature>
<organism evidence="2 3">
    <name type="scientific">Sphingomonas bisphenolicum</name>
    <dbReference type="NCBI Taxonomy" id="296544"/>
    <lineage>
        <taxon>Bacteria</taxon>
        <taxon>Pseudomonadati</taxon>
        <taxon>Pseudomonadota</taxon>
        <taxon>Alphaproteobacteria</taxon>
        <taxon>Sphingomonadales</taxon>
        <taxon>Sphingomonadaceae</taxon>
        <taxon>Sphingomonas</taxon>
    </lineage>
</organism>
<sequence length="178" mass="19940">MGQSYAAARRAAQPYAPLARWCCINQREKDRAMQIDQDAMVLVADGRKLLFFRNKGDSSFPQLEAEEVKVQDNPANRDQASDAAGRSSSPMGGRQSSMEQVNFHDLEEARFATEAADLLKRRAFAQDYEKLIIVAPPTALGEMRKHYHKEVQNRLVGEIAKDLTNHPVLEIEKIIAAA</sequence>
<reference evidence="2" key="1">
    <citation type="submission" date="2018-07" db="EMBL/GenBank/DDBJ databases">
        <title>Complete genome sequence of Sphingomonas bisphenolicum strain AO1, a bisphenol A degradative bacterium isolated from Japanese farm field.</title>
        <authorList>
            <person name="Murakami M."/>
            <person name="Koh M."/>
            <person name="Koba S."/>
            <person name="Matsumura Y."/>
        </authorList>
    </citation>
    <scope>NUCLEOTIDE SEQUENCE</scope>
    <source>
        <strain evidence="2">AO1</strain>
    </source>
</reference>